<feature type="compositionally biased region" description="Acidic residues" evidence="1">
    <location>
        <begin position="1376"/>
        <end position="1388"/>
    </location>
</feature>
<feature type="transmembrane region" description="Helical" evidence="2">
    <location>
        <begin position="672"/>
        <end position="694"/>
    </location>
</feature>
<dbReference type="EMBL" id="BNCQ01000042">
    <property type="protein sequence ID" value="GIM12081.1"/>
    <property type="molecule type" value="Genomic_DNA"/>
</dbReference>
<dbReference type="InterPro" id="IPR050697">
    <property type="entry name" value="Adenylyl/Guanylyl_Cyclase_3/4"/>
</dbReference>
<feature type="chain" id="PRO_5035391207" description="Guanylate cyclase domain-containing protein" evidence="3">
    <location>
        <begin position="29"/>
        <end position="2000"/>
    </location>
</feature>
<dbReference type="GO" id="GO:0035556">
    <property type="term" value="P:intracellular signal transduction"/>
    <property type="evidence" value="ECO:0007669"/>
    <property type="project" value="InterPro"/>
</dbReference>
<keyword evidence="2" id="KW-1133">Transmembrane helix</keyword>
<dbReference type="Proteomes" id="UP000722791">
    <property type="component" value="Unassembled WGS sequence"/>
</dbReference>
<dbReference type="GO" id="GO:0009190">
    <property type="term" value="P:cyclic nucleotide biosynthetic process"/>
    <property type="evidence" value="ECO:0007669"/>
    <property type="project" value="InterPro"/>
</dbReference>
<evidence type="ECO:0000313" key="7">
    <source>
        <dbReference type="Proteomes" id="UP000747110"/>
    </source>
</evidence>
<sequence length="2000" mass="210322">MGTCAAYLASGLLLVTLVFSRSTRQALAVCNETENCISDLLKNVMDAFSTSNISLQDPAATNNALNIAYGNFSTRCLGISKDVQRAVRLLTPTVGDNSQVQLQILSQYFTRTTGYRLEYILQPPARIEEEVQFQLQTNVSVYDAWLLDLPSSEAARRAGGVAKLDSLVAAAGQQQLKDDDVHPFLEKYGAMYGERRMAVVLGGFVPLLYWRRDLFAAANLMGPPTTWDALLAVATILNGTDMNGDGKPDAALCLQMEDCLDANIILSNILASMTQYQGPSSGWLFRPEDMSPLASGPPLEHALELFRNLTRLEARGATGCSFTHPAFFSGACAMTIKLAQHFKIAQLNHPELHGLVGAAPLPGSTKVWDRVSNTWLFCGSETSTTSPCPYATLETPFMIGSNQTTATTAASPTRARSRSFLSVQTSLSNPLTNPDRRLGPAPAYEGSTGSTDSSTGSNKSSSGILGRRTMAALASQPPPPQPMGGNGAASQRMWVNRSPFLGMTALLGSIDARALPDYAAAVFSFFSLITSPDISWEQMGTDSAIGPFRKQHLDPANTHWVKFNYSLEDLKPFLESTRKVLDHENAALPLRLPGAAALRSVLNGAAQQILKDTELSLTALATETRTKLVAALEVGLPIVEVQRIYWETIGYNGPQPPPYSNESWFNSLSARIGVGLAVAVSGLALLTLAAVLWYRSRRVQRTLFGRALAPGSSAATSLVVTDIVDSTRLWETVSPAAMTRAVQLHHETLRSLLQLHKGYESATEGDAFILSFFSAADAIAFALRAQAALLYQPWPEELFHQDPCRPQYALCQAPAADRPRTAITRLPRGAAHGLPSFGSHPGPEDSSYRAASGAGAPAIEEHFSSSWLAGSTSQLPLHSGKLKMVTTALSLPLKRRPRALHGAGSGGLPTTAAAAGPRKQQHSQPLSRQRGTSSSQLSFPHLPPVLSVPPRDGFASHSLSQLLINGSLSVRGGIIGAGSGEPPTTEVSTGRLGGGGSSNRTIQPRTASQRDSHKLRQLRLAGSRGCNNSGNIARYASRAWDNLNAPQGGDGVSESGPIASTSSRVLTAGATAPVLLVRDGNSGRAAGAAVGEEEQQQRQQQRDGLARRNGTDSDRSDEESGAVMYTRPCLHSSGRGDSQLHEVMELGPHGPIAGTHLAKAYTAPVVALEGAAAEAAAAAGPLSAMATAAEMAVAATQSSAVTDGYVWEGSSYEHNEASVVIIMGSPETGRNADGGSSGGSSGGSGGAVVVAPADAADSGSVMDPVRTTSTDVPLALGATGTAASVDGNVMGSAAAAVAAAEGGESNSMSATFTGRWMAHAPSSAARSTRAAMSMPLPRLGIQRAVGGTGDGEDDENLDHLLSVRGSDIKSARAVESDPEPELEPDPQGDLEPSLNLDLAAAPRLRESRLHHPRALHGRCLVPVSLTSEQGNLAQMVKGGLNTRACPGSFAGATAKSVAGSNITSGSGALTVSVGFMPYRRTSMPNNLAALMRSGTGGLSLGLDGVLHGLSGHGGNSGPESPCSVGAGLIRSLPLAAYYRHLFRSCQPGAPGSVLVARGLSVRMGVHSGVAITQVSYNRVAGRTQYSGAALETAKAVCDAAQGGMVLLSRSAFDQLALGRAGGASSGREPPHVVLYMGSHIVKPDPQPQDLYMAQSRELLARLAFLGPVRSSEQVEPGVLERPLGEVSMGVVRVVGLDTLMAWHKETTEEALALFRRVVVTIAMRRLGGHLVEAEPGKVVAVFGHPFDAVRWAAACEALLKEAEWSEMLLGHELAEEVQGPVLLDSHMDAPVLMGDGELSRMLFRGLRIKGAVDCATVKAELVPATGQLNYRGNLSQNVQRIAAYVSTGQVVCTRRAWRGYERGLELASDVAGAADVVGACLGSHCVRGVGDKVELWSIRLEEFTYAAPYHEEMDTAGPELNSGAEDKYVDTVMASRLKMLLPSPRQTSVPPNLASQGAAAAALGGDAVGSRLGASLADTMAAQSRAWEMTGEELQNMLSE</sequence>
<dbReference type="OrthoDB" id="546805at2759"/>
<dbReference type="Gene3D" id="3.30.70.1230">
    <property type="entry name" value="Nucleotide cyclase"/>
    <property type="match status" value="3"/>
</dbReference>
<feature type="compositionally biased region" description="Polar residues" evidence="1">
    <location>
        <begin position="922"/>
        <end position="938"/>
    </location>
</feature>
<dbReference type="SUPFAM" id="SSF53850">
    <property type="entry name" value="Periplasmic binding protein-like II"/>
    <property type="match status" value="1"/>
</dbReference>
<feature type="compositionally biased region" description="Low complexity" evidence="1">
    <location>
        <begin position="908"/>
        <end position="917"/>
    </location>
</feature>
<evidence type="ECO:0000313" key="5">
    <source>
        <dbReference type="EMBL" id="GIL86954.1"/>
    </source>
</evidence>
<reference evidence="5" key="1">
    <citation type="journal article" date="2021" name="Proc. Natl. Acad. Sci. U.S.A.">
        <title>Three genomes in the algal genus Volvox reveal the fate of a haploid sex-determining region after a transition to homothallism.</title>
        <authorList>
            <person name="Yamamoto K."/>
            <person name="Hamaji T."/>
            <person name="Kawai-Toyooka H."/>
            <person name="Matsuzaki R."/>
            <person name="Takahashi F."/>
            <person name="Nishimura Y."/>
            <person name="Kawachi M."/>
            <person name="Noguchi H."/>
            <person name="Minakuchi Y."/>
            <person name="Umen J.G."/>
            <person name="Toyoda A."/>
            <person name="Nozaki H."/>
        </authorList>
    </citation>
    <scope>NUCLEOTIDE SEQUENCE</scope>
    <source>
        <strain evidence="6">NIES-3785</strain>
        <strain evidence="5">NIES-3786</strain>
    </source>
</reference>
<feature type="compositionally biased region" description="Polar residues" evidence="1">
    <location>
        <begin position="420"/>
        <end position="432"/>
    </location>
</feature>
<feature type="compositionally biased region" description="Low complexity" evidence="1">
    <location>
        <begin position="404"/>
        <end position="414"/>
    </location>
</feature>
<dbReference type="InterPro" id="IPR029787">
    <property type="entry name" value="Nucleotide_cyclase"/>
</dbReference>
<gene>
    <name evidence="5" type="ORF">Vretifemale_15160</name>
    <name evidence="6" type="ORF">Vretimale_15512</name>
</gene>
<name>A0A8J4CWT5_9CHLO</name>
<evidence type="ECO:0000313" key="6">
    <source>
        <dbReference type="EMBL" id="GIM12081.1"/>
    </source>
</evidence>
<dbReference type="PANTHER" id="PTHR43081">
    <property type="entry name" value="ADENYLATE CYCLASE, TERMINAL-DIFFERENTIATION SPECIFIC-RELATED"/>
    <property type="match status" value="1"/>
</dbReference>
<keyword evidence="2" id="KW-0812">Transmembrane</keyword>
<dbReference type="EMBL" id="BNCP01000037">
    <property type="protein sequence ID" value="GIL86954.1"/>
    <property type="molecule type" value="Genomic_DNA"/>
</dbReference>
<dbReference type="InterPro" id="IPR001054">
    <property type="entry name" value="A/G_cyclase"/>
</dbReference>
<feature type="signal peptide" evidence="3">
    <location>
        <begin position="1"/>
        <end position="28"/>
    </location>
</feature>
<evidence type="ECO:0000256" key="2">
    <source>
        <dbReference type="SAM" id="Phobius"/>
    </source>
</evidence>
<feature type="region of interest" description="Disordered" evidence="1">
    <location>
        <begin position="1368"/>
        <end position="1393"/>
    </location>
</feature>
<dbReference type="PANTHER" id="PTHR43081:SF1">
    <property type="entry name" value="ADENYLATE CYCLASE, TERMINAL-DIFFERENTIATION SPECIFIC"/>
    <property type="match status" value="1"/>
</dbReference>
<dbReference type="Proteomes" id="UP000747110">
    <property type="component" value="Unassembled WGS sequence"/>
</dbReference>
<comment type="caution">
    <text evidence="5">The sequence shown here is derived from an EMBL/GenBank/DDBJ whole genome shotgun (WGS) entry which is preliminary data.</text>
</comment>
<feature type="region of interest" description="Disordered" evidence="1">
    <location>
        <begin position="1226"/>
        <end position="1247"/>
    </location>
</feature>
<organism evidence="5 7">
    <name type="scientific">Volvox reticuliferus</name>
    <dbReference type="NCBI Taxonomy" id="1737510"/>
    <lineage>
        <taxon>Eukaryota</taxon>
        <taxon>Viridiplantae</taxon>
        <taxon>Chlorophyta</taxon>
        <taxon>core chlorophytes</taxon>
        <taxon>Chlorophyceae</taxon>
        <taxon>CS clade</taxon>
        <taxon>Chlamydomonadales</taxon>
        <taxon>Volvocaceae</taxon>
        <taxon>Volvox</taxon>
    </lineage>
</organism>
<feature type="region of interest" description="Disordered" evidence="1">
    <location>
        <begin position="829"/>
        <end position="854"/>
    </location>
</feature>
<proteinExistence type="predicted"/>
<dbReference type="Pfam" id="PF00211">
    <property type="entry name" value="Guanylate_cyc"/>
    <property type="match status" value="1"/>
</dbReference>
<feature type="region of interest" description="Disordered" evidence="1">
    <location>
        <begin position="404"/>
        <end position="463"/>
    </location>
</feature>
<feature type="compositionally biased region" description="Polar residues" evidence="1">
    <location>
        <begin position="998"/>
        <end position="1007"/>
    </location>
</feature>
<evidence type="ECO:0000259" key="4">
    <source>
        <dbReference type="PROSITE" id="PS50125"/>
    </source>
</evidence>
<protein>
    <recommendedName>
        <fullName evidence="4">Guanylate cyclase domain-containing protein</fullName>
    </recommendedName>
</protein>
<feature type="compositionally biased region" description="Basic and acidic residues" evidence="1">
    <location>
        <begin position="1100"/>
        <end position="1114"/>
    </location>
</feature>
<keyword evidence="2" id="KW-0472">Membrane</keyword>
<feature type="compositionally biased region" description="Low complexity" evidence="1">
    <location>
        <begin position="446"/>
        <end position="463"/>
    </location>
</feature>
<dbReference type="PROSITE" id="PS50125">
    <property type="entry name" value="GUANYLATE_CYCLASE_2"/>
    <property type="match status" value="1"/>
</dbReference>
<feature type="domain" description="Guanylate cyclase" evidence="4">
    <location>
        <begin position="717"/>
        <end position="769"/>
    </location>
</feature>
<evidence type="ECO:0000256" key="3">
    <source>
        <dbReference type="SAM" id="SignalP"/>
    </source>
</evidence>
<dbReference type="Gene3D" id="3.40.190.10">
    <property type="entry name" value="Periplasmic binding protein-like II"/>
    <property type="match status" value="2"/>
</dbReference>
<feature type="compositionally biased region" description="Gly residues" evidence="1">
    <location>
        <begin position="1235"/>
        <end position="1246"/>
    </location>
</feature>
<dbReference type="SUPFAM" id="SSF55073">
    <property type="entry name" value="Nucleotide cyclase"/>
    <property type="match status" value="2"/>
</dbReference>
<feature type="region of interest" description="Disordered" evidence="1">
    <location>
        <begin position="898"/>
        <end position="944"/>
    </location>
</feature>
<keyword evidence="7" id="KW-1185">Reference proteome</keyword>
<feature type="transmembrane region" description="Helical" evidence="2">
    <location>
        <begin position="767"/>
        <end position="791"/>
    </location>
</feature>
<accession>A0A8J4CWT5</accession>
<keyword evidence="3" id="KW-0732">Signal</keyword>
<feature type="region of interest" description="Disordered" evidence="1">
    <location>
        <begin position="975"/>
        <end position="1013"/>
    </location>
</feature>
<feature type="region of interest" description="Disordered" evidence="1">
    <location>
        <begin position="1083"/>
        <end position="1136"/>
    </location>
</feature>
<evidence type="ECO:0000256" key="1">
    <source>
        <dbReference type="SAM" id="MobiDB-lite"/>
    </source>
</evidence>